<dbReference type="EMBL" id="JANIEX010000363">
    <property type="protein sequence ID" value="KAJ3568164.1"/>
    <property type="molecule type" value="Genomic_DNA"/>
</dbReference>
<evidence type="ECO:0000313" key="1">
    <source>
        <dbReference type="EMBL" id="KAJ3568164.1"/>
    </source>
</evidence>
<reference evidence="1" key="1">
    <citation type="submission" date="2022-07" db="EMBL/GenBank/DDBJ databases">
        <title>Genome Sequence of Leucocoprinus birnbaumii.</title>
        <authorList>
            <person name="Buettner E."/>
        </authorList>
    </citation>
    <scope>NUCLEOTIDE SEQUENCE</scope>
    <source>
        <strain evidence="1">VT141</strain>
    </source>
</reference>
<comment type="caution">
    <text evidence="1">The sequence shown here is derived from an EMBL/GenBank/DDBJ whole genome shotgun (WGS) entry which is preliminary data.</text>
</comment>
<keyword evidence="2" id="KW-1185">Reference proteome</keyword>
<name>A0AAD5VS21_9AGAR</name>
<dbReference type="AlphaFoldDB" id="A0AAD5VS21"/>
<protein>
    <submittedName>
        <fullName evidence="1">Uncharacterized protein</fullName>
    </submittedName>
</protein>
<proteinExistence type="predicted"/>
<evidence type="ECO:0000313" key="2">
    <source>
        <dbReference type="Proteomes" id="UP001213000"/>
    </source>
</evidence>
<sequence length="209" mass="23412">MYDLDISLIFNGQRHKPVCKVNVAQAAQLAAADKFKDLIGHYPSSLPQNPNKISFVELDAKLEQWVKHFGPTLMYSTIHALKLPLHFPRARTHLLRVSVAYNENNAGDSDVGRFFNLDEVEVMSLESVAEIDKACKMSVDQLKTMREESESNGRGVVVATAVFCSPLAVQIVPFGSITGPHMKRIKWIENWEKNLRRCIETGNPSFGSV</sequence>
<gene>
    <name evidence="1" type="ORF">NP233_g5890</name>
</gene>
<dbReference type="Proteomes" id="UP001213000">
    <property type="component" value="Unassembled WGS sequence"/>
</dbReference>
<accession>A0AAD5VS21</accession>
<organism evidence="1 2">
    <name type="scientific">Leucocoprinus birnbaumii</name>
    <dbReference type="NCBI Taxonomy" id="56174"/>
    <lineage>
        <taxon>Eukaryota</taxon>
        <taxon>Fungi</taxon>
        <taxon>Dikarya</taxon>
        <taxon>Basidiomycota</taxon>
        <taxon>Agaricomycotina</taxon>
        <taxon>Agaricomycetes</taxon>
        <taxon>Agaricomycetidae</taxon>
        <taxon>Agaricales</taxon>
        <taxon>Agaricineae</taxon>
        <taxon>Agaricaceae</taxon>
        <taxon>Leucocoprinus</taxon>
    </lineage>
</organism>